<keyword evidence="3" id="KW-1185">Reference proteome</keyword>
<dbReference type="OrthoDB" id="2136654at2"/>
<dbReference type="AlphaFoldDB" id="A0A285NKV0"/>
<proteinExistence type="predicted"/>
<evidence type="ECO:0000256" key="1">
    <source>
        <dbReference type="SAM" id="MobiDB-lite"/>
    </source>
</evidence>
<reference evidence="3" key="1">
    <citation type="submission" date="2017-09" db="EMBL/GenBank/DDBJ databases">
        <authorList>
            <person name="Varghese N."/>
            <person name="Submissions S."/>
        </authorList>
    </citation>
    <scope>NUCLEOTIDE SEQUENCE [LARGE SCALE GENOMIC DNA]</scope>
    <source>
        <strain evidence="3">CGMCC 1.8913</strain>
    </source>
</reference>
<sequence>MNWKTTLLLCHAIVVLLLILTGCADGDKELKKASGDGDSTAEEQARDRSTKIDDTEKPEADSSSPSTNDSGEISVASDENDSNEAITNPQSDTHSNNTYENNNLLAEYSDEEIEYARIWLQLGPNQQIDELNVTHIPAGTPLEPEYFPVADYPEDVTQLSGSRIADGSVTYSSNGDGTINVYNVPLLGRWYGGTPPGENLGEAAMRETFEEIISNTEEVYVDPGDVEAVKRLIELINQ</sequence>
<evidence type="ECO:0000313" key="3">
    <source>
        <dbReference type="Proteomes" id="UP000219356"/>
    </source>
</evidence>
<name>A0A285NKV0_9BACI</name>
<organism evidence="2 3">
    <name type="scientific">Terribacillus aidingensis</name>
    <dbReference type="NCBI Taxonomy" id="586416"/>
    <lineage>
        <taxon>Bacteria</taxon>
        <taxon>Bacillati</taxon>
        <taxon>Bacillota</taxon>
        <taxon>Bacilli</taxon>
        <taxon>Bacillales</taxon>
        <taxon>Bacillaceae</taxon>
        <taxon>Terribacillus</taxon>
    </lineage>
</organism>
<feature type="compositionally biased region" description="Basic and acidic residues" evidence="1">
    <location>
        <begin position="43"/>
        <end position="60"/>
    </location>
</feature>
<dbReference type="PROSITE" id="PS51257">
    <property type="entry name" value="PROKAR_LIPOPROTEIN"/>
    <property type="match status" value="1"/>
</dbReference>
<evidence type="ECO:0000313" key="2">
    <source>
        <dbReference type="EMBL" id="SNZ10120.1"/>
    </source>
</evidence>
<dbReference type="Proteomes" id="UP000219356">
    <property type="component" value="Unassembled WGS sequence"/>
</dbReference>
<feature type="compositionally biased region" description="Polar residues" evidence="1">
    <location>
        <begin position="61"/>
        <end position="71"/>
    </location>
</feature>
<evidence type="ECO:0008006" key="4">
    <source>
        <dbReference type="Google" id="ProtNLM"/>
    </source>
</evidence>
<dbReference type="EMBL" id="OBEK01000002">
    <property type="protein sequence ID" value="SNZ10120.1"/>
    <property type="molecule type" value="Genomic_DNA"/>
</dbReference>
<protein>
    <recommendedName>
        <fullName evidence="4">Lipoprotein</fullName>
    </recommendedName>
</protein>
<feature type="compositionally biased region" description="Polar residues" evidence="1">
    <location>
        <begin position="83"/>
        <end position="99"/>
    </location>
</feature>
<feature type="region of interest" description="Disordered" evidence="1">
    <location>
        <begin position="29"/>
        <end position="99"/>
    </location>
</feature>
<dbReference type="RefSeq" id="WP_097041944.1">
    <property type="nucleotide sequence ID" value="NZ_OBEK01000002.1"/>
</dbReference>
<gene>
    <name evidence="2" type="ORF">SAMN05421503_1546</name>
</gene>
<accession>A0A285NKV0</accession>